<gene>
    <name evidence="2" type="ORF">SAMN05518682_1174</name>
</gene>
<dbReference type="InterPro" id="IPR051531">
    <property type="entry name" value="N-acetyltransferase"/>
</dbReference>
<protein>
    <submittedName>
        <fullName evidence="2">Protein N-acetyltransferase, RimJ/RimL family</fullName>
    </submittedName>
</protein>
<feature type="domain" description="N-acetyltransferase" evidence="1">
    <location>
        <begin position="9"/>
        <end position="185"/>
    </location>
</feature>
<dbReference type="PANTHER" id="PTHR43792:SF1">
    <property type="entry name" value="N-ACETYLTRANSFERASE DOMAIN-CONTAINING PROTEIN"/>
    <property type="match status" value="1"/>
</dbReference>
<keyword evidence="3" id="KW-1185">Reference proteome</keyword>
<dbReference type="InterPro" id="IPR016181">
    <property type="entry name" value="Acyl_CoA_acyltransferase"/>
</dbReference>
<accession>A0A1N6PXE3</accession>
<sequence>MQTLTTPRLTLRPWQPDDADAVLDIYSRWDVMRYVGTTPRVLEHRDEALARVAAWAEVDDGTHGVWAVVPREDDGAGLPDGAPVGTILLKSIPASGTGDPLQPSGDTEIGWHFHPAAWGRGYASEAASAVLAHAFARGLDRVVAVTHPDNAASQAVCRRIGMTPRGRTDAYYGVTCELFDVTAAEGARAARPA</sequence>
<dbReference type="Gene3D" id="3.40.630.30">
    <property type="match status" value="1"/>
</dbReference>
<evidence type="ECO:0000313" key="3">
    <source>
        <dbReference type="Proteomes" id="UP000186235"/>
    </source>
</evidence>
<reference evidence="3" key="1">
    <citation type="submission" date="2017-01" db="EMBL/GenBank/DDBJ databases">
        <authorList>
            <person name="Varghese N."/>
            <person name="Submissions S."/>
        </authorList>
    </citation>
    <scope>NUCLEOTIDE SEQUENCE [LARGE SCALE GENOMIC DNA]</scope>
    <source>
        <strain evidence="3">3bp</strain>
    </source>
</reference>
<evidence type="ECO:0000259" key="1">
    <source>
        <dbReference type="PROSITE" id="PS51186"/>
    </source>
</evidence>
<dbReference type="Pfam" id="PF13302">
    <property type="entry name" value="Acetyltransf_3"/>
    <property type="match status" value="1"/>
</dbReference>
<dbReference type="PROSITE" id="PS51186">
    <property type="entry name" value="GNAT"/>
    <property type="match status" value="1"/>
</dbReference>
<organism evidence="2 3">
    <name type="scientific">Cellulosimicrobium aquatile</name>
    <dbReference type="NCBI Taxonomy" id="1612203"/>
    <lineage>
        <taxon>Bacteria</taxon>
        <taxon>Bacillati</taxon>
        <taxon>Actinomycetota</taxon>
        <taxon>Actinomycetes</taxon>
        <taxon>Micrococcales</taxon>
        <taxon>Promicromonosporaceae</taxon>
        <taxon>Cellulosimicrobium</taxon>
    </lineage>
</organism>
<name>A0A1N6PXE3_9MICO</name>
<dbReference type="SUPFAM" id="SSF55729">
    <property type="entry name" value="Acyl-CoA N-acyltransferases (Nat)"/>
    <property type="match status" value="1"/>
</dbReference>
<evidence type="ECO:0000313" key="2">
    <source>
        <dbReference type="EMBL" id="SIQ08879.1"/>
    </source>
</evidence>
<dbReference type="GO" id="GO:0016747">
    <property type="term" value="F:acyltransferase activity, transferring groups other than amino-acyl groups"/>
    <property type="evidence" value="ECO:0007669"/>
    <property type="project" value="InterPro"/>
</dbReference>
<keyword evidence="2" id="KW-0808">Transferase</keyword>
<dbReference type="EMBL" id="FTMI01000002">
    <property type="protein sequence ID" value="SIQ08879.1"/>
    <property type="molecule type" value="Genomic_DNA"/>
</dbReference>
<dbReference type="AlphaFoldDB" id="A0A1N6PXE3"/>
<dbReference type="PANTHER" id="PTHR43792">
    <property type="entry name" value="GNAT FAMILY, PUTATIVE (AFU_ORTHOLOGUE AFUA_3G00765)-RELATED-RELATED"/>
    <property type="match status" value="1"/>
</dbReference>
<dbReference type="Proteomes" id="UP000186235">
    <property type="component" value="Unassembled WGS sequence"/>
</dbReference>
<dbReference type="RefSeq" id="WP_009863291.1">
    <property type="nucleotide sequence ID" value="NZ_FTMI01000002.1"/>
</dbReference>
<dbReference type="CDD" id="cd04301">
    <property type="entry name" value="NAT_SF"/>
    <property type="match status" value="1"/>
</dbReference>
<proteinExistence type="predicted"/>
<dbReference type="InterPro" id="IPR000182">
    <property type="entry name" value="GNAT_dom"/>
</dbReference>